<accession>A0A139I527</accession>
<dbReference type="InterPro" id="IPR020843">
    <property type="entry name" value="ER"/>
</dbReference>
<reference evidence="8 9" key="1">
    <citation type="submission" date="2015-07" db="EMBL/GenBank/DDBJ databases">
        <title>Comparative genomics of the Sigatoka disease complex on banana suggests a link between parallel evolutionary changes in Pseudocercospora fijiensis and Pseudocercospora eumusae and increased virulence on the banana host.</title>
        <authorList>
            <person name="Chang T.-C."/>
            <person name="Salvucci A."/>
            <person name="Crous P.W."/>
            <person name="Stergiopoulos I."/>
        </authorList>
    </citation>
    <scope>NUCLEOTIDE SEQUENCE [LARGE SCALE GENOMIC DNA]</scope>
    <source>
        <strain evidence="8 9">CBS 116634</strain>
    </source>
</reference>
<dbReference type="AlphaFoldDB" id="A0A139I527"/>
<dbReference type="PANTHER" id="PTHR42940">
    <property type="entry name" value="ALCOHOL DEHYDROGENASE 1-RELATED"/>
    <property type="match status" value="1"/>
</dbReference>
<evidence type="ECO:0000313" key="8">
    <source>
        <dbReference type="EMBL" id="KXT09840.1"/>
    </source>
</evidence>
<dbReference type="SMART" id="SM00829">
    <property type="entry name" value="PKS_ER"/>
    <property type="match status" value="1"/>
</dbReference>
<evidence type="ECO:0000256" key="2">
    <source>
        <dbReference type="ARBA" id="ARBA00008072"/>
    </source>
</evidence>
<dbReference type="SUPFAM" id="SSF51735">
    <property type="entry name" value="NAD(P)-binding Rossmann-fold domains"/>
    <property type="match status" value="1"/>
</dbReference>
<dbReference type="GO" id="GO:0005737">
    <property type="term" value="C:cytoplasm"/>
    <property type="evidence" value="ECO:0007669"/>
    <property type="project" value="TreeGrafter"/>
</dbReference>
<dbReference type="EMBL" id="LFZO01000303">
    <property type="protein sequence ID" value="KXT09840.1"/>
    <property type="molecule type" value="Genomic_DNA"/>
</dbReference>
<dbReference type="Proteomes" id="UP000073492">
    <property type="component" value="Unassembled WGS sequence"/>
</dbReference>
<dbReference type="InterPro" id="IPR013154">
    <property type="entry name" value="ADH-like_N"/>
</dbReference>
<dbReference type="SUPFAM" id="SSF50129">
    <property type="entry name" value="GroES-like"/>
    <property type="match status" value="1"/>
</dbReference>
<evidence type="ECO:0000256" key="1">
    <source>
        <dbReference type="ARBA" id="ARBA00001947"/>
    </source>
</evidence>
<gene>
    <name evidence="8" type="ORF">AC579_9299</name>
</gene>
<dbReference type="Pfam" id="PF00107">
    <property type="entry name" value="ADH_zinc_N"/>
    <property type="match status" value="1"/>
</dbReference>
<dbReference type="Gene3D" id="3.90.180.10">
    <property type="entry name" value="Medium-chain alcohol dehydrogenases, catalytic domain"/>
    <property type="match status" value="1"/>
</dbReference>
<dbReference type="InterPro" id="IPR013149">
    <property type="entry name" value="ADH-like_C"/>
</dbReference>
<dbReference type="GO" id="GO:0004022">
    <property type="term" value="F:alcohol dehydrogenase (NAD+) activity"/>
    <property type="evidence" value="ECO:0007669"/>
    <property type="project" value="TreeGrafter"/>
</dbReference>
<feature type="domain" description="Enoyl reductase (ER)" evidence="7">
    <location>
        <begin position="61"/>
        <end position="400"/>
    </location>
</feature>
<evidence type="ECO:0000313" key="9">
    <source>
        <dbReference type="Proteomes" id="UP000073492"/>
    </source>
</evidence>
<dbReference type="PANTHER" id="PTHR42940:SF8">
    <property type="entry name" value="VACUOLAR PROTEIN SORTING-ASSOCIATED PROTEIN 11"/>
    <property type="match status" value="1"/>
</dbReference>
<protein>
    <recommendedName>
        <fullName evidence="7">Enoyl reductase (ER) domain-containing protein</fullName>
    </recommendedName>
</protein>
<dbReference type="STRING" id="113226.A0A139I527"/>
<dbReference type="OrthoDB" id="256333at2759"/>
<evidence type="ECO:0000256" key="4">
    <source>
        <dbReference type="ARBA" id="ARBA00022833"/>
    </source>
</evidence>
<comment type="similarity">
    <text evidence="2">Belongs to the zinc-containing alcohol dehydrogenase family.</text>
</comment>
<name>A0A139I527_9PEZI</name>
<keyword evidence="3" id="KW-0479">Metal-binding</keyword>
<evidence type="ECO:0000256" key="3">
    <source>
        <dbReference type="ARBA" id="ARBA00022723"/>
    </source>
</evidence>
<dbReference type="InterPro" id="IPR036291">
    <property type="entry name" value="NAD(P)-bd_dom_sf"/>
</dbReference>
<dbReference type="FunFam" id="3.40.50.720:FF:000039">
    <property type="entry name" value="Alcohol dehydrogenase AdhP"/>
    <property type="match status" value="1"/>
</dbReference>
<comment type="cofactor">
    <cofactor evidence="1">
        <name>Zn(2+)</name>
        <dbReference type="ChEBI" id="CHEBI:29105"/>
    </cofactor>
</comment>
<keyword evidence="9" id="KW-1185">Reference proteome</keyword>
<dbReference type="GO" id="GO:0046872">
    <property type="term" value="F:metal ion binding"/>
    <property type="evidence" value="ECO:0007669"/>
    <property type="project" value="UniProtKB-KW"/>
</dbReference>
<comment type="caution">
    <text evidence="8">The sequence shown here is derived from an EMBL/GenBank/DDBJ whole genome shotgun (WGS) entry which is preliminary data.</text>
</comment>
<evidence type="ECO:0000256" key="6">
    <source>
        <dbReference type="ARBA" id="ARBA00023027"/>
    </source>
</evidence>
<keyword evidence="6" id="KW-0520">NAD</keyword>
<evidence type="ECO:0000256" key="5">
    <source>
        <dbReference type="ARBA" id="ARBA00023002"/>
    </source>
</evidence>
<dbReference type="Pfam" id="PF08240">
    <property type="entry name" value="ADH_N"/>
    <property type="match status" value="1"/>
</dbReference>
<sequence>MKVSKARRSAGQDSYNSCPRLLFFHQGVHTISCSLTKPANHGAQRLEDITKMGSEIPQKMKAIQVVEFKKPYEIREVDVPQDLEALDLLVKVAVASNCHTDSMVQQGVFGRPLPQTASHEGSGTIVKVGSDVKDFKVGDRVMCGLPLHPCGHCGDCLGPETNRQYCTQIEGHIGVQTNGCFADYVKCDSRSTTTLADSVSFMSAAPLACAGRTVYRSVLKTGLKSGEWVSFVGSGGGLGHLGIQFAKALGMKVIGVDARDEGLELSKEYGADVVVDARKGKEEVVKQIQAVTGGNGADSTVVLADHKDACALGCASTKMHGTLVQIAQPDIIEIPFPEIIFRDIRIVGSLISSADESAEMMKVIAEHGISVTTHPFQGLDKIHELTELVHSGKLKGKAVIVVDPQQLEEEKKIGAKF</sequence>
<dbReference type="Gene3D" id="3.40.50.720">
    <property type="entry name" value="NAD(P)-binding Rossmann-like Domain"/>
    <property type="match status" value="1"/>
</dbReference>
<keyword evidence="5" id="KW-0560">Oxidoreductase</keyword>
<proteinExistence type="inferred from homology"/>
<organism evidence="8 9">
    <name type="scientific">Pseudocercospora musae</name>
    <dbReference type="NCBI Taxonomy" id="113226"/>
    <lineage>
        <taxon>Eukaryota</taxon>
        <taxon>Fungi</taxon>
        <taxon>Dikarya</taxon>
        <taxon>Ascomycota</taxon>
        <taxon>Pezizomycotina</taxon>
        <taxon>Dothideomycetes</taxon>
        <taxon>Dothideomycetidae</taxon>
        <taxon>Mycosphaerellales</taxon>
        <taxon>Mycosphaerellaceae</taxon>
        <taxon>Pseudocercospora</taxon>
    </lineage>
</organism>
<evidence type="ECO:0000259" key="7">
    <source>
        <dbReference type="SMART" id="SM00829"/>
    </source>
</evidence>
<keyword evidence="4" id="KW-0862">Zinc</keyword>
<dbReference type="InterPro" id="IPR011032">
    <property type="entry name" value="GroES-like_sf"/>
</dbReference>